<dbReference type="AlphaFoldDB" id="A0A6H9GHN8"/>
<dbReference type="InterPro" id="IPR015168">
    <property type="entry name" value="SsuA/THI5"/>
</dbReference>
<gene>
    <name evidence="3" type="ORF">NIES3787_16440</name>
</gene>
<feature type="domain" description="SsuA/THI5-like" evidence="2">
    <location>
        <begin position="69"/>
        <end position="275"/>
    </location>
</feature>
<keyword evidence="1" id="KW-0812">Transmembrane</keyword>
<keyword evidence="1" id="KW-1133">Transmembrane helix</keyword>
<evidence type="ECO:0000259" key="2">
    <source>
        <dbReference type="Pfam" id="PF09084"/>
    </source>
</evidence>
<name>A0A6H9GHN8_MICAE</name>
<dbReference type="PANTHER" id="PTHR31528:SF15">
    <property type="entry name" value="RIBOFLAVIN-BINDING PROTEIN RIBY"/>
    <property type="match status" value="1"/>
</dbReference>
<dbReference type="Pfam" id="PF09084">
    <property type="entry name" value="NMT1"/>
    <property type="match status" value="1"/>
</dbReference>
<dbReference type="InterPro" id="IPR027939">
    <property type="entry name" value="NMT1/THI5"/>
</dbReference>
<evidence type="ECO:0000313" key="4">
    <source>
        <dbReference type="Proteomes" id="UP000438874"/>
    </source>
</evidence>
<dbReference type="GO" id="GO:0009228">
    <property type="term" value="P:thiamine biosynthetic process"/>
    <property type="evidence" value="ECO:0007669"/>
    <property type="project" value="InterPro"/>
</dbReference>
<protein>
    <submittedName>
        <fullName evidence="3">Putative ABC transporter, periplasmic protein</fullName>
    </submittedName>
</protein>
<reference evidence="3 4" key="1">
    <citation type="submission" date="2019-02" db="EMBL/GenBank/DDBJ databases">
        <title>Draft genome sequence of Arthrospira platensis NIES-3787.</title>
        <authorList>
            <person name="Yamaguchi H."/>
            <person name="Suzuki S."/>
            <person name="Kawachi M."/>
        </authorList>
    </citation>
    <scope>NUCLEOTIDE SEQUENCE [LARGE SCALE GENOMIC DNA]</scope>
    <source>
        <strain evidence="3 4">NIES-3787</strain>
    </source>
</reference>
<comment type="caution">
    <text evidence="3">The sequence shown here is derived from an EMBL/GenBank/DDBJ whole genome shotgun (WGS) entry which is preliminary data.</text>
</comment>
<accession>A0A6H9GHN8</accession>
<dbReference type="RefSeq" id="WP_159249114.1">
    <property type="nucleotide sequence ID" value="NZ_BJCH01000013.1"/>
</dbReference>
<dbReference type="SUPFAM" id="SSF53850">
    <property type="entry name" value="Periplasmic binding protein-like II"/>
    <property type="match status" value="1"/>
</dbReference>
<proteinExistence type="predicted"/>
<keyword evidence="1" id="KW-0472">Membrane</keyword>
<feature type="transmembrane region" description="Helical" evidence="1">
    <location>
        <begin position="20"/>
        <end position="40"/>
    </location>
</feature>
<organism evidence="3 4">
    <name type="scientific">Microcystis aeruginosa NIES-3787</name>
    <dbReference type="NCBI Taxonomy" id="2517782"/>
    <lineage>
        <taxon>Bacteria</taxon>
        <taxon>Bacillati</taxon>
        <taxon>Cyanobacteriota</taxon>
        <taxon>Cyanophyceae</taxon>
        <taxon>Oscillatoriophycideae</taxon>
        <taxon>Chroococcales</taxon>
        <taxon>Microcystaceae</taxon>
        <taxon>Microcystis</taxon>
    </lineage>
</organism>
<dbReference type="Gene3D" id="3.40.190.10">
    <property type="entry name" value="Periplasmic binding protein-like II"/>
    <property type="match status" value="2"/>
</dbReference>
<evidence type="ECO:0000313" key="3">
    <source>
        <dbReference type="EMBL" id="GCL45956.1"/>
    </source>
</evidence>
<dbReference type="Proteomes" id="UP000438874">
    <property type="component" value="Unassembled WGS sequence"/>
</dbReference>
<dbReference type="EMBL" id="BJCH01000013">
    <property type="protein sequence ID" value="GCL45956.1"/>
    <property type="molecule type" value="Genomic_DNA"/>
</dbReference>
<evidence type="ECO:0000256" key="1">
    <source>
        <dbReference type="SAM" id="Phobius"/>
    </source>
</evidence>
<sequence length="361" mass="39082">MAHNGDETKAKETKLINKTWVKAVGVLALIAIPVSSFVLWRNTSLWQNQNTGGIQKITIAQFGDVFIYAPLYIAIDAGFFQKQGLDVSLISTGGDEKTWAAVISGNASFGVADPTFVAVSESRGQPGRVIGNIVNGVPFWGVTFNPKIKVSKPQDLNGYSVATFPAPSTAYTLQRQMFIDGGLKPNIRETAFGTLLTALKAKQVDIALELEPNVSQSVLGGAKIAYSLASLYGDFALTGLTATPESLKEKPELAQKVVCGIQMSLDLARKEPKSALAILQKRFPEVDPKVAEEALKRLVNEKIIPANAITQQTAWDKAIKLRVQAGDIKNPKPFGEYVDNTFAEKAEKAEKDCRYSPPSNP</sequence>
<dbReference type="PANTHER" id="PTHR31528">
    <property type="entry name" value="4-AMINO-5-HYDROXYMETHYL-2-METHYLPYRIMIDINE PHOSPHATE SYNTHASE THI11-RELATED"/>
    <property type="match status" value="1"/>
</dbReference>